<feature type="domain" description="Thiamine pyrophosphate enzyme N-terminal TPP-binding" evidence="15">
    <location>
        <begin position="26"/>
        <end position="141"/>
    </location>
</feature>
<evidence type="ECO:0000256" key="5">
    <source>
        <dbReference type="ARBA" id="ARBA00022605"/>
    </source>
</evidence>
<proteinExistence type="inferred from homology"/>
<protein>
    <recommendedName>
        <fullName evidence="4 11">Acetolactate synthase</fullName>
        <ecNumber evidence="4 11">2.2.1.6</ecNumber>
    </recommendedName>
</protein>
<dbReference type="Proteomes" id="UP000663859">
    <property type="component" value="Unassembled WGS sequence"/>
</dbReference>
<comment type="cofactor">
    <cofactor evidence="11">
        <name>thiamine diphosphate</name>
        <dbReference type="ChEBI" id="CHEBI:58937"/>
    </cofactor>
    <text evidence="11">Binds 1 thiamine pyrophosphate per subunit.</text>
</comment>
<feature type="domain" description="Thiamine pyrophosphate enzyme central" evidence="13">
    <location>
        <begin position="217"/>
        <end position="349"/>
    </location>
</feature>
<dbReference type="PANTHER" id="PTHR18968">
    <property type="entry name" value="THIAMINE PYROPHOSPHATE ENZYMES"/>
    <property type="match status" value="1"/>
</dbReference>
<keyword evidence="17" id="KW-1185">Reference proteome</keyword>
<feature type="domain" description="Thiamine pyrophosphate enzyme TPP-binding" evidence="14">
    <location>
        <begin position="412"/>
        <end position="567"/>
    </location>
</feature>
<dbReference type="InterPro" id="IPR011766">
    <property type="entry name" value="TPP_enzyme_TPP-bd"/>
</dbReference>
<dbReference type="FunFam" id="3.40.50.970:FF:000007">
    <property type="entry name" value="Acetolactate synthase"/>
    <property type="match status" value="1"/>
</dbReference>
<evidence type="ECO:0000259" key="15">
    <source>
        <dbReference type="Pfam" id="PF02776"/>
    </source>
</evidence>
<comment type="pathway">
    <text evidence="1 11">Amino-acid biosynthesis; L-isoleucine biosynthesis; L-isoleucine from 2-oxobutanoate: step 1/4.</text>
</comment>
<keyword evidence="6 11" id="KW-0808">Transferase</keyword>
<dbReference type="SUPFAM" id="SSF52518">
    <property type="entry name" value="Thiamin diphosphate-binding fold (THDP-binding)"/>
    <property type="match status" value="2"/>
</dbReference>
<evidence type="ECO:0000256" key="1">
    <source>
        <dbReference type="ARBA" id="ARBA00004974"/>
    </source>
</evidence>
<evidence type="ECO:0000259" key="13">
    <source>
        <dbReference type="Pfam" id="PF00205"/>
    </source>
</evidence>
<evidence type="ECO:0000256" key="7">
    <source>
        <dbReference type="ARBA" id="ARBA00022723"/>
    </source>
</evidence>
<dbReference type="Gene3D" id="3.40.50.1220">
    <property type="entry name" value="TPP-binding domain"/>
    <property type="match status" value="1"/>
</dbReference>
<evidence type="ECO:0000256" key="6">
    <source>
        <dbReference type="ARBA" id="ARBA00022679"/>
    </source>
</evidence>
<dbReference type="GO" id="GO:0030976">
    <property type="term" value="F:thiamine pyrophosphate binding"/>
    <property type="evidence" value="ECO:0007669"/>
    <property type="project" value="UniProtKB-UniRule"/>
</dbReference>
<dbReference type="FunFam" id="3.40.50.1220:FF:000008">
    <property type="entry name" value="Acetolactate synthase"/>
    <property type="match status" value="1"/>
</dbReference>
<evidence type="ECO:0000256" key="3">
    <source>
        <dbReference type="ARBA" id="ARBA00007812"/>
    </source>
</evidence>
<dbReference type="GO" id="GO:0005948">
    <property type="term" value="C:acetolactate synthase complex"/>
    <property type="evidence" value="ECO:0007669"/>
    <property type="project" value="TreeGrafter"/>
</dbReference>
<evidence type="ECO:0000256" key="9">
    <source>
        <dbReference type="ARBA" id="ARBA00023052"/>
    </source>
</evidence>
<evidence type="ECO:0000256" key="10">
    <source>
        <dbReference type="ARBA" id="ARBA00023304"/>
    </source>
</evidence>
<comment type="pathway">
    <text evidence="2 11">Amino-acid biosynthesis; L-valine biosynthesis; L-valine from pyruvate: step 1/4.</text>
</comment>
<dbReference type="GO" id="GO:0050660">
    <property type="term" value="F:flavin adenine dinucleotide binding"/>
    <property type="evidence" value="ECO:0007669"/>
    <property type="project" value="InterPro"/>
</dbReference>
<dbReference type="InterPro" id="IPR000399">
    <property type="entry name" value="TPP-bd_CS"/>
</dbReference>
<gene>
    <name evidence="16" type="primary">ilvI</name>
    <name evidence="16" type="ORF">MPNT_30124</name>
</gene>
<evidence type="ECO:0000259" key="14">
    <source>
        <dbReference type="Pfam" id="PF02775"/>
    </source>
</evidence>
<evidence type="ECO:0000256" key="12">
    <source>
        <dbReference type="SAM" id="MobiDB-lite"/>
    </source>
</evidence>
<evidence type="ECO:0000256" key="8">
    <source>
        <dbReference type="ARBA" id="ARBA00022842"/>
    </source>
</evidence>
<sequence>MDPLCSSHPSAEESPQRWTKTDSQEMSGAQIVVQALEREGVEVLFAYPGGASMAMHQALTRSRRIRTVLPRHEQGGIFMAEGYARASGRVGVCMATSGPGATNLVTGIADAYMDSVPIVAITGQVKRDMIGKGAFQETDVFGITLPIVKHSYLVLDAQDLPFVFRDAFAIAQTGRPGPVVIDIPKDVQQSVVRPQWPEQPRFARTLQLPRASDELLRHVLDLIGKSERPLLYVGGGIITSNAAEALQRFAERTRIPVCTTLMGIGAFPETHELSLKWLGMHGTVYANFAADQCDLLLALGVRFDDRVTGKVEEFAKRAIIVHVDVDPSELNKNKPAHVPILSDVRYALERWNQLLEEERRPCKGYPEWMDRIAQWKKTYPLQYREPKGQIMPQRVIQELCRLTQGEAILTTGVGQHQMWAAQYYTFRRPRTFLSSSGLGAMGFGFPAALGAKIACPDRQVIDVDGDGSFLMNIQELATAVTEGIPAKAVILNNGHLGMVVQWEDRFFEGNRAHTFLGNPRNPKEPYPDYVTIARGFGVKAERVSRPEELIPALERLLECDEPYVLDVIVPYTEHVLPMIPAGGTVRDMILEHWED</sequence>
<dbReference type="EC" id="2.2.1.6" evidence="4 11"/>
<dbReference type="InterPro" id="IPR012846">
    <property type="entry name" value="Acetolactate_synth_lsu"/>
</dbReference>
<feature type="region of interest" description="Disordered" evidence="12">
    <location>
        <begin position="1"/>
        <end position="24"/>
    </location>
</feature>
<organism evidence="16 17">
    <name type="scientific">Candidatus Methylacidithermus pantelleriae</name>
    <dbReference type="NCBI Taxonomy" id="2744239"/>
    <lineage>
        <taxon>Bacteria</taxon>
        <taxon>Pseudomonadati</taxon>
        <taxon>Verrucomicrobiota</taxon>
        <taxon>Methylacidiphilae</taxon>
        <taxon>Methylacidiphilales</taxon>
        <taxon>Methylacidiphilaceae</taxon>
        <taxon>Candidatus Methylacidithermus</taxon>
    </lineage>
</organism>
<comment type="cofactor">
    <cofactor evidence="11">
        <name>Mg(2+)</name>
        <dbReference type="ChEBI" id="CHEBI:18420"/>
    </cofactor>
    <text evidence="11">Binds 1 Mg(2+) ion per subunit.</text>
</comment>
<keyword evidence="7 11" id="KW-0479">Metal-binding</keyword>
<keyword evidence="8 11" id="KW-0460">Magnesium</keyword>
<dbReference type="GO" id="GO:0000287">
    <property type="term" value="F:magnesium ion binding"/>
    <property type="evidence" value="ECO:0007669"/>
    <property type="project" value="UniProtKB-UniRule"/>
</dbReference>
<evidence type="ECO:0000256" key="2">
    <source>
        <dbReference type="ARBA" id="ARBA00005025"/>
    </source>
</evidence>
<dbReference type="UniPathway" id="UPA00047">
    <property type="reaction ID" value="UER00055"/>
</dbReference>
<dbReference type="SUPFAM" id="SSF52467">
    <property type="entry name" value="DHS-like NAD/FAD-binding domain"/>
    <property type="match status" value="1"/>
</dbReference>
<keyword evidence="10 11" id="KW-0100">Branched-chain amino acid biosynthesis</keyword>
<dbReference type="GO" id="GO:0003984">
    <property type="term" value="F:acetolactate synthase activity"/>
    <property type="evidence" value="ECO:0007669"/>
    <property type="project" value="UniProtKB-EC"/>
</dbReference>
<dbReference type="Pfam" id="PF02776">
    <property type="entry name" value="TPP_enzyme_N"/>
    <property type="match status" value="1"/>
</dbReference>
<accession>A0A8J2BQL0</accession>
<dbReference type="InterPro" id="IPR012001">
    <property type="entry name" value="Thiamin_PyroP_enz_TPP-bd_dom"/>
</dbReference>
<comment type="caution">
    <text evidence="16">The sequence shown here is derived from an EMBL/GenBank/DDBJ whole genome shotgun (WGS) entry which is preliminary data.</text>
</comment>
<dbReference type="EMBL" id="CAJNOB010000023">
    <property type="protein sequence ID" value="CAF0699099.1"/>
    <property type="molecule type" value="Genomic_DNA"/>
</dbReference>
<reference evidence="16" key="1">
    <citation type="submission" date="2021-02" db="EMBL/GenBank/DDBJ databases">
        <authorList>
            <person name="Cremers G."/>
            <person name="Picone N."/>
        </authorList>
    </citation>
    <scope>NUCLEOTIDE SEQUENCE</scope>
    <source>
        <strain evidence="16">PQ17</strain>
    </source>
</reference>
<keyword evidence="5 11" id="KW-0028">Amino-acid biosynthesis</keyword>
<comment type="similarity">
    <text evidence="3 11">Belongs to the TPP enzyme family.</text>
</comment>
<evidence type="ECO:0000256" key="11">
    <source>
        <dbReference type="RuleBase" id="RU003591"/>
    </source>
</evidence>
<comment type="catalytic activity">
    <reaction evidence="11">
        <text>2 pyruvate + H(+) = (2S)-2-acetolactate + CO2</text>
        <dbReference type="Rhea" id="RHEA:25249"/>
        <dbReference type="ChEBI" id="CHEBI:15361"/>
        <dbReference type="ChEBI" id="CHEBI:15378"/>
        <dbReference type="ChEBI" id="CHEBI:16526"/>
        <dbReference type="ChEBI" id="CHEBI:58476"/>
        <dbReference type="EC" id="2.2.1.6"/>
    </reaction>
</comment>
<dbReference type="GO" id="GO:0009097">
    <property type="term" value="P:isoleucine biosynthetic process"/>
    <property type="evidence" value="ECO:0007669"/>
    <property type="project" value="UniProtKB-UniPathway"/>
</dbReference>
<dbReference type="InterPro" id="IPR029061">
    <property type="entry name" value="THDP-binding"/>
</dbReference>
<dbReference type="Gene3D" id="3.40.50.970">
    <property type="match status" value="2"/>
</dbReference>
<keyword evidence="9 11" id="KW-0786">Thiamine pyrophosphate</keyword>
<dbReference type="InterPro" id="IPR045229">
    <property type="entry name" value="TPP_enz"/>
</dbReference>
<dbReference type="GO" id="GO:0009099">
    <property type="term" value="P:L-valine biosynthetic process"/>
    <property type="evidence" value="ECO:0007669"/>
    <property type="project" value="UniProtKB-UniPathway"/>
</dbReference>
<dbReference type="UniPathway" id="UPA00049">
    <property type="reaction ID" value="UER00059"/>
</dbReference>
<evidence type="ECO:0000313" key="17">
    <source>
        <dbReference type="Proteomes" id="UP000663859"/>
    </source>
</evidence>
<dbReference type="PROSITE" id="PS00187">
    <property type="entry name" value="TPP_ENZYMES"/>
    <property type="match status" value="1"/>
</dbReference>
<dbReference type="NCBIfam" id="TIGR00118">
    <property type="entry name" value="acolac_lg"/>
    <property type="match status" value="1"/>
</dbReference>
<dbReference type="CDD" id="cd02015">
    <property type="entry name" value="TPP_AHAS"/>
    <property type="match status" value="1"/>
</dbReference>
<feature type="compositionally biased region" description="Basic and acidic residues" evidence="12">
    <location>
        <begin position="10"/>
        <end position="23"/>
    </location>
</feature>
<dbReference type="PANTHER" id="PTHR18968:SF13">
    <property type="entry name" value="ACETOLACTATE SYNTHASE CATALYTIC SUBUNIT, MITOCHONDRIAL"/>
    <property type="match status" value="1"/>
</dbReference>
<evidence type="ECO:0000256" key="4">
    <source>
        <dbReference type="ARBA" id="ARBA00013145"/>
    </source>
</evidence>
<evidence type="ECO:0000313" key="16">
    <source>
        <dbReference type="EMBL" id="CAF0699099.1"/>
    </source>
</evidence>
<dbReference type="InterPro" id="IPR012000">
    <property type="entry name" value="Thiamin_PyroP_enz_cen_dom"/>
</dbReference>
<dbReference type="CDD" id="cd07035">
    <property type="entry name" value="TPP_PYR_POX_like"/>
    <property type="match status" value="1"/>
</dbReference>
<dbReference type="InterPro" id="IPR039368">
    <property type="entry name" value="AHAS_TPP"/>
</dbReference>
<dbReference type="AlphaFoldDB" id="A0A8J2BQL0"/>
<dbReference type="Pfam" id="PF02775">
    <property type="entry name" value="TPP_enzyme_C"/>
    <property type="match status" value="1"/>
</dbReference>
<dbReference type="InterPro" id="IPR029035">
    <property type="entry name" value="DHS-like_NAD/FAD-binding_dom"/>
</dbReference>
<name>A0A8J2BQL0_9BACT</name>
<dbReference type="Pfam" id="PF00205">
    <property type="entry name" value="TPP_enzyme_M"/>
    <property type="match status" value="1"/>
</dbReference>